<evidence type="ECO:0000256" key="7">
    <source>
        <dbReference type="HAMAP-Rule" id="MF_00209"/>
    </source>
</evidence>
<comment type="subunit">
    <text evidence="7">Homohexamer.</text>
</comment>
<keyword evidence="2 7" id="KW-0963">Cytoplasm</keyword>
<dbReference type="GO" id="GO:0005737">
    <property type="term" value="C:cytoplasm"/>
    <property type="evidence" value="ECO:0007669"/>
    <property type="project" value="UniProtKB-SubCell"/>
</dbReference>
<feature type="binding site" evidence="7">
    <location>
        <position position="70"/>
    </location>
    <ligand>
        <name>Mg(2+)</name>
        <dbReference type="ChEBI" id="CHEBI:18420"/>
        <label>1</label>
    </ligand>
</feature>
<evidence type="ECO:0000256" key="1">
    <source>
        <dbReference type="ARBA" id="ARBA00001946"/>
    </source>
</evidence>
<dbReference type="Pfam" id="PF00719">
    <property type="entry name" value="Pyrophosphatase"/>
    <property type="match status" value="1"/>
</dbReference>
<feature type="binding site" evidence="7">
    <location>
        <position position="139"/>
    </location>
    <ligand>
        <name>substrate</name>
    </ligand>
</feature>
<evidence type="ECO:0000313" key="8">
    <source>
        <dbReference type="EMBL" id="QQR93178.1"/>
    </source>
</evidence>
<dbReference type="CDD" id="cd00412">
    <property type="entry name" value="pyrophosphatase"/>
    <property type="match status" value="1"/>
</dbReference>
<feature type="binding site" evidence="7">
    <location>
        <position position="29"/>
    </location>
    <ligand>
        <name>substrate</name>
    </ligand>
</feature>
<keyword evidence="5 7" id="KW-0460">Magnesium</keyword>
<evidence type="ECO:0000256" key="2">
    <source>
        <dbReference type="ARBA" id="ARBA00022490"/>
    </source>
</evidence>
<comment type="catalytic activity">
    <reaction evidence="6 7">
        <text>diphosphate + H2O = 2 phosphate + H(+)</text>
        <dbReference type="Rhea" id="RHEA:24576"/>
        <dbReference type="ChEBI" id="CHEBI:15377"/>
        <dbReference type="ChEBI" id="CHEBI:15378"/>
        <dbReference type="ChEBI" id="CHEBI:33019"/>
        <dbReference type="ChEBI" id="CHEBI:43474"/>
        <dbReference type="EC" id="3.6.1.1"/>
    </reaction>
</comment>
<dbReference type="Proteomes" id="UP000596004">
    <property type="component" value="Chromosome"/>
</dbReference>
<name>A0A7T9DKV4_9ARCH</name>
<dbReference type="FunFam" id="3.90.80.10:FF:000003">
    <property type="entry name" value="Inorganic pyrophosphatase"/>
    <property type="match status" value="1"/>
</dbReference>
<reference evidence="8" key="1">
    <citation type="submission" date="2020-11" db="EMBL/GenBank/DDBJ databases">
        <title>Connecting structure to function with the recovery of over 1000 high-quality activated sludge metagenome-assembled genomes encoding full-length rRNA genes using long-read sequencing.</title>
        <authorList>
            <person name="Singleton C.M."/>
            <person name="Petriglieri F."/>
            <person name="Kristensen J.M."/>
            <person name="Kirkegaard R.H."/>
            <person name="Michaelsen T.Y."/>
            <person name="Andersen M.H."/>
            <person name="Karst S.M."/>
            <person name="Dueholm M.S."/>
            <person name="Nielsen P.H."/>
            <person name="Albertsen M."/>
        </authorList>
    </citation>
    <scope>NUCLEOTIDE SEQUENCE</scope>
    <source>
        <strain evidence="8">Fred_18-Q3-R57-64_BAT3C.431</strain>
    </source>
</reference>
<comment type="function">
    <text evidence="7">Catalyzes the hydrolysis of inorganic pyrophosphate (PPi) forming two phosphate ions.</text>
</comment>
<keyword evidence="4 7" id="KW-0378">Hydrolase</keyword>
<evidence type="ECO:0000256" key="5">
    <source>
        <dbReference type="ARBA" id="ARBA00022842"/>
    </source>
</evidence>
<comment type="similarity">
    <text evidence="7">Belongs to the PPase family.</text>
</comment>
<dbReference type="EMBL" id="CP064981">
    <property type="protein sequence ID" value="QQR93178.1"/>
    <property type="molecule type" value="Genomic_DNA"/>
</dbReference>
<comment type="subcellular location">
    <subcellularLocation>
        <location evidence="7">Cytoplasm</location>
    </subcellularLocation>
</comment>
<feature type="binding site" evidence="7">
    <location>
        <position position="65"/>
    </location>
    <ligand>
        <name>Mg(2+)</name>
        <dbReference type="ChEBI" id="CHEBI:18420"/>
        <label>1</label>
    </ligand>
</feature>
<dbReference type="AlphaFoldDB" id="A0A7T9DKV4"/>
<dbReference type="GO" id="GO:0000287">
    <property type="term" value="F:magnesium ion binding"/>
    <property type="evidence" value="ECO:0007669"/>
    <property type="project" value="UniProtKB-UniRule"/>
</dbReference>
<evidence type="ECO:0000256" key="3">
    <source>
        <dbReference type="ARBA" id="ARBA00022723"/>
    </source>
</evidence>
<dbReference type="HAMAP" id="MF_00209">
    <property type="entry name" value="Inorganic_PPase"/>
    <property type="match status" value="1"/>
</dbReference>
<accession>A0A7T9DKV4</accession>
<dbReference type="InterPro" id="IPR008162">
    <property type="entry name" value="Pyrophosphatase"/>
</dbReference>
<dbReference type="SUPFAM" id="SSF50324">
    <property type="entry name" value="Inorganic pyrophosphatase"/>
    <property type="match status" value="1"/>
</dbReference>
<feature type="binding site" evidence="7">
    <location>
        <position position="70"/>
    </location>
    <ligand>
        <name>Mg(2+)</name>
        <dbReference type="ChEBI" id="CHEBI:18420"/>
        <label>2</label>
    </ligand>
</feature>
<dbReference type="EC" id="3.6.1.1" evidence="7"/>
<protein>
    <recommendedName>
        <fullName evidence="7">Inorganic pyrophosphatase</fullName>
        <ecNumber evidence="7">3.6.1.1</ecNumber>
    </recommendedName>
    <alternativeName>
        <fullName evidence="7">Pyrophosphate phospho-hydrolase</fullName>
        <shortName evidence="7">PPase</shortName>
    </alternativeName>
</protein>
<feature type="binding site" evidence="7">
    <location>
        <position position="102"/>
    </location>
    <ligand>
        <name>Mg(2+)</name>
        <dbReference type="ChEBI" id="CHEBI:18420"/>
        <label>1</label>
    </ligand>
</feature>
<feature type="binding site" evidence="7">
    <location>
        <position position="43"/>
    </location>
    <ligand>
        <name>substrate</name>
    </ligand>
</feature>
<gene>
    <name evidence="7" type="primary">ppa</name>
    <name evidence="8" type="ORF">IPJ89_03065</name>
</gene>
<sequence length="172" mass="19201">MDVSTVGYGSKAPEVINVIIECPKGSNNKYEFDKELGLVKLDRVLFSSVFYPGDYGFIPNTLCEDGDPADAIFLSTNPFHPGVLVEGRPIAVMHMLDKGEKDDKILCVPKDDPRFAHVKDIKDVPQHTLDEIANFFATYKLLEKKKVEVLGWKGAAEAKQIIKDSIALYKKQ</sequence>
<dbReference type="GO" id="GO:0006796">
    <property type="term" value="P:phosphate-containing compound metabolic process"/>
    <property type="evidence" value="ECO:0007669"/>
    <property type="project" value="InterPro"/>
</dbReference>
<dbReference type="InterPro" id="IPR036649">
    <property type="entry name" value="Pyrophosphatase_sf"/>
</dbReference>
<proteinExistence type="inferred from homology"/>
<comment type="cofactor">
    <cofactor evidence="1 7">
        <name>Mg(2+)</name>
        <dbReference type="ChEBI" id="CHEBI:18420"/>
    </cofactor>
</comment>
<feature type="binding site" evidence="7">
    <location>
        <position position="55"/>
    </location>
    <ligand>
        <name>substrate</name>
    </ligand>
</feature>
<organism evidence="8">
    <name type="scientific">Candidatus Iainarchaeum sp</name>
    <dbReference type="NCBI Taxonomy" id="3101447"/>
    <lineage>
        <taxon>Archaea</taxon>
        <taxon>Candidatus Iainarchaeota</taxon>
        <taxon>Candidatus Iainarchaeia</taxon>
        <taxon>Candidatus Iainarchaeales</taxon>
        <taxon>Candidatus Iainarchaeaceae</taxon>
        <taxon>Candidatus Iainarchaeum</taxon>
    </lineage>
</organism>
<keyword evidence="3 7" id="KW-0479">Metal-binding</keyword>
<dbReference type="Gene3D" id="3.90.80.10">
    <property type="entry name" value="Inorganic pyrophosphatase"/>
    <property type="match status" value="1"/>
</dbReference>
<evidence type="ECO:0000256" key="6">
    <source>
        <dbReference type="ARBA" id="ARBA00047820"/>
    </source>
</evidence>
<dbReference type="GO" id="GO:0004427">
    <property type="term" value="F:inorganic diphosphate phosphatase activity"/>
    <property type="evidence" value="ECO:0007669"/>
    <property type="project" value="UniProtKB-UniRule"/>
</dbReference>
<dbReference type="PANTHER" id="PTHR10286">
    <property type="entry name" value="INORGANIC PYROPHOSPHATASE"/>
    <property type="match status" value="1"/>
</dbReference>
<evidence type="ECO:0000256" key="4">
    <source>
        <dbReference type="ARBA" id="ARBA00022801"/>
    </source>
</evidence>